<dbReference type="Gene3D" id="3.10.560.10">
    <property type="entry name" value="Outer membrane lipoprotein wza domain like"/>
    <property type="match status" value="1"/>
</dbReference>
<sequence length="204" mass="22104">MDINGNKWGKLTRIDGALIVMVAIGAVVMVASLFRGITEDGHVQVEFLDSASKTINEQDGRQITMLVVDIEGAVLSPGVYELPNGSRVKDALIAAGGFSEMADRSFCEKNLNLAQELQDGQKIYIPFVTNTPTDAGYAEANDRVLMVNLNTATVSELDTLWGVGPARAESIVKNRPYTSVEEAVSKGGISKQILEKNREKLVVY</sequence>
<dbReference type="SUPFAM" id="SSF81585">
    <property type="entry name" value="PsbU/PolX domain-like"/>
    <property type="match status" value="1"/>
</dbReference>
<dbReference type="InterPro" id="IPR019554">
    <property type="entry name" value="Soluble_ligand-bd"/>
</dbReference>
<accession>A0A0G1PIU5</accession>
<keyword evidence="1" id="KW-0472">Membrane</keyword>
<dbReference type="AlphaFoldDB" id="A0A0G1PIU5"/>
<evidence type="ECO:0000313" key="3">
    <source>
        <dbReference type="EMBL" id="KKU32602.1"/>
    </source>
</evidence>
<feature type="transmembrane region" description="Helical" evidence="1">
    <location>
        <begin position="16"/>
        <end position="34"/>
    </location>
</feature>
<dbReference type="GO" id="GO:0015627">
    <property type="term" value="C:type II protein secretion system complex"/>
    <property type="evidence" value="ECO:0007669"/>
    <property type="project" value="TreeGrafter"/>
</dbReference>
<proteinExistence type="predicted"/>
<keyword evidence="1" id="KW-1133">Transmembrane helix</keyword>
<evidence type="ECO:0000259" key="2">
    <source>
        <dbReference type="Pfam" id="PF10531"/>
    </source>
</evidence>
<comment type="caution">
    <text evidence="3">The sequence shown here is derived from an EMBL/GenBank/DDBJ whole genome shotgun (WGS) entry which is preliminary data.</text>
</comment>
<dbReference type="Pfam" id="PF10531">
    <property type="entry name" value="SLBB"/>
    <property type="match status" value="1"/>
</dbReference>
<evidence type="ECO:0000256" key="1">
    <source>
        <dbReference type="SAM" id="Phobius"/>
    </source>
</evidence>
<feature type="domain" description="Soluble ligand binding" evidence="2">
    <location>
        <begin position="67"/>
        <end position="125"/>
    </location>
</feature>
<dbReference type="PANTHER" id="PTHR21180">
    <property type="entry name" value="ENDONUCLEASE/EXONUCLEASE/PHOSPHATASE FAMILY DOMAIN-CONTAINING PROTEIN 1"/>
    <property type="match status" value="1"/>
</dbReference>
<organism evidence="3 4">
    <name type="scientific">Candidatus Collierbacteria bacterium GW2011_GWA2_46_26</name>
    <dbReference type="NCBI Taxonomy" id="1618381"/>
    <lineage>
        <taxon>Bacteria</taxon>
        <taxon>Candidatus Collieribacteriota</taxon>
    </lineage>
</organism>
<dbReference type="Proteomes" id="UP000034794">
    <property type="component" value="Unassembled WGS sequence"/>
</dbReference>
<protein>
    <submittedName>
        <fullName evidence="3">ComE operon protein 1</fullName>
    </submittedName>
</protein>
<evidence type="ECO:0000313" key="4">
    <source>
        <dbReference type="Proteomes" id="UP000034794"/>
    </source>
</evidence>
<dbReference type="GO" id="GO:0015628">
    <property type="term" value="P:protein secretion by the type II secretion system"/>
    <property type="evidence" value="ECO:0007669"/>
    <property type="project" value="TreeGrafter"/>
</dbReference>
<dbReference type="Pfam" id="PF12836">
    <property type="entry name" value="HHH_3"/>
    <property type="match status" value="1"/>
</dbReference>
<dbReference type="PANTHER" id="PTHR21180:SF32">
    <property type="entry name" value="ENDONUCLEASE_EXONUCLEASE_PHOSPHATASE FAMILY DOMAIN-CONTAINING PROTEIN 1"/>
    <property type="match status" value="1"/>
</dbReference>
<keyword evidence="1" id="KW-0812">Transmembrane</keyword>
<dbReference type="Gene3D" id="1.10.150.320">
    <property type="entry name" value="Photosystem II 12 kDa extrinsic protein"/>
    <property type="match status" value="1"/>
</dbReference>
<dbReference type="InterPro" id="IPR051675">
    <property type="entry name" value="Endo/Exo/Phosphatase_dom_1"/>
</dbReference>
<reference evidence="3 4" key="1">
    <citation type="journal article" date="2015" name="Nature">
        <title>rRNA introns, odd ribosomes, and small enigmatic genomes across a large radiation of phyla.</title>
        <authorList>
            <person name="Brown C.T."/>
            <person name="Hug L.A."/>
            <person name="Thomas B.C."/>
            <person name="Sharon I."/>
            <person name="Castelle C.J."/>
            <person name="Singh A."/>
            <person name="Wilkins M.J."/>
            <person name="Williams K.H."/>
            <person name="Banfield J.F."/>
        </authorList>
    </citation>
    <scope>NUCLEOTIDE SEQUENCE [LARGE SCALE GENOMIC DNA]</scope>
</reference>
<gene>
    <name evidence="3" type="ORF">UX47_C0009G0039</name>
</gene>
<name>A0A0G1PIU5_9BACT</name>
<dbReference type="EMBL" id="LCMI01000009">
    <property type="protein sequence ID" value="KKU32602.1"/>
    <property type="molecule type" value="Genomic_DNA"/>
</dbReference>